<evidence type="ECO:0000313" key="2">
    <source>
        <dbReference type="EMBL" id="NAS27298.1"/>
    </source>
</evidence>
<evidence type="ECO:0000313" key="3">
    <source>
        <dbReference type="Proteomes" id="UP000479526"/>
    </source>
</evidence>
<feature type="domain" description="Winged helix-turn-helix" evidence="1">
    <location>
        <begin position="207"/>
        <end position="270"/>
    </location>
</feature>
<dbReference type="AlphaFoldDB" id="A0A7C9NMY4"/>
<evidence type="ECO:0000259" key="1">
    <source>
        <dbReference type="Pfam" id="PF25872"/>
    </source>
</evidence>
<dbReference type="PANTHER" id="PTHR47691">
    <property type="entry name" value="REGULATOR-RELATED"/>
    <property type="match status" value="1"/>
</dbReference>
<proteinExistence type="predicted"/>
<organism evidence="2 3">
    <name type="scientific">Herbidospora solisilvae</name>
    <dbReference type="NCBI Taxonomy" id="2696284"/>
    <lineage>
        <taxon>Bacteria</taxon>
        <taxon>Bacillati</taxon>
        <taxon>Actinomycetota</taxon>
        <taxon>Actinomycetes</taxon>
        <taxon>Streptosporangiales</taxon>
        <taxon>Streptosporangiaceae</taxon>
        <taxon>Herbidospora</taxon>
    </lineage>
</organism>
<dbReference type="RefSeq" id="WP_161484245.1">
    <property type="nucleotide sequence ID" value="NZ_WXEW01000015.1"/>
</dbReference>
<dbReference type="EMBL" id="WXEW01000015">
    <property type="protein sequence ID" value="NAS27298.1"/>
    <property type="molecule type" value="Genomic_DNA"/>
</dbReference>
<dbReference type="InterPro" id="IPR011990">
    <property type="entry name" value="TPR-like_helical_dom_sf"/>
</dbReference>
<keyword evidence="3" id="KW-1185">Reference proteome</keyword>
<dbReference type="Pfam" id="PF25872">
    <property type="entry name" value="HTH_77"/>
    <property type="match status" value="1"/>
</dbReference>
<sequence>MIVVSGDGLVGRDADADGIEEAFRHSRLVTLTGPPGAGKTALARVVAARRGARVVDADAGPAALAEIGSSAAEFLVVDGCDRALELLVPYVGVMLQRRPGLSVLATCRQSLALPGERVVALGELAAGHRAELLRRLGVTAPAEILGRVDGLPLTLVLLAAALRRGETEGPLLDLLWDPRHDGPPRHAAMRTAIGWSHEHCTPGERLVWARLSVFDGGFDLEAAQAVCGDGDVTPAVAALVDKSLVMRSETSEGVRFRLPATVRAFGAEWLDRAGEREATEHLHFRHFRRLARRAEAEWQDGQLRWYRRMRLERGNLIKALDSRLADPSGADDAQDLAGTLWFLWACCGLQREGAGQLARVRRAGGSPGPERDKALWTAAWLHAALGEPDAAEEALYACTNQGPPRLTQVSAWVAAQRGAFPEALRLIRDAREGHRRDADLFPGFLPSYPIIATTLLRMGDLARAVTVLREGRELCATTGEIWTRSHLDHLLALAALLRGDVRAALEPARDALTVARQFGDVPASAAGVELVGVLTGNGVLLASADRAWAGMDGLRSPVLADVRDRAPAVAAAPGLDLDDAVDLALTADEPTEA</sequence>
<dbReference type="PANTHER" id="PTHR47691:SF3">
    <property type="entry name" value="HTH-TYPE TRANSCRIPTIONAL REGULATOR RV0890C-RELATED"/>
    <property type="match status" value="1"/>
</dbReference>
<gene>
    <name evidence="2" type="ORF">GT755_37225</name>
</gene>
<dbReference type="SUPFAM" id="SSF52540">
    <property type="entry name" value="P-loop containing nucleoside triphosphate hydrolases"/>
    <property type="match status" value="1"/>
</dbReference>
<dbReference type="Gene3D" id="3.40.50.300">
    <property type="entry name" value="P-loop containing nucleotide triphosphate hydrolases"/>
    <property type="match status" value="1"/>
</dbReference>
<dbReference type="Proteomes" id="UP000479526">
    <property type="component" value="Unassembled WGS sequence"/>
</dbReference>
<dbReference type="InterPro" id="IPR027417">
    <property type="entry name" value="P-loop_NTPase"/>
</dbReference>
<dbReference type="SUPFAM" id="SSF48452">
    <property type="entry name" value="TPR-like"/>
    <property type="match status" value="1"/>
</dbReference>
<name>A0A7C9NMY4_9ACTN</name>
<comment type="caution">
    <text evidence="2">The sequence shown here is derived from an EMBL/GenBank/DDBJ whole genome shotgun (WGS) entry which is preliminary data.</text>
</comment>
<reference evidence="2 3" key="1">
    <citation type="submission" date="2020-01" db="EMBL/GenBank/DDBJ databases">
        <title>Herbidospora sp. NEAU-GS84 nov., a novel actinomycete isolated from soil.</title>
        <authorList>
            <person name="Han L."/>
        </authorList>
    </citation>
    <scope>NUCLEOTIDE SEQUENCE [LARGE SCALE GENOMIC DNA]</scope>
    <source>
        <strain evidence="2 3">NEAU-GS84</strain>
    </source>
</reference>
<protein>
    <recommendedName>
        <fullName evidence="1">Winged helix-turn-helix domain-containing protein</fullName>
    </recommendedName>
</protein>
<dbReference type="InterPro" id="IPR058852">
    <property type="entry name" value="HTH_77"/>
</dbReference>
<accession>A0A7C9NMY4</accession>
<dbReference type="Gene3D" id="1.25.40.10">
    <property type="entry name" value="Tetratricopeptide repeat domain"/>
    <property type="match status" value="1"/>
</dbReference>